<feature type="domain" description="SET" evidence="1">
    <location>
        <begin position="1"/>
        <end position="47"/>
    </location>
</feature>
<dbReference type="Proteomes" id="UP000485058">
    <property type="component" value="Unassembled WGS sequence"/>
</dbReference>
<dbReference type="InterPro" id="IPR001214">
    <property type="entry name" value="SET_dom"/>
</dbReference>
<keyword evidence="3" id="KW-1185">Reference proteome</keyword>
<accession>A0A699YYS8</accession>
<dbReference type="EMBL" id="BLLF01000148">
    <property type="protein sequence ID" value="GFH08242.1"/>
    <property type="molecule type" value="Genomic_DNA"/>
</dbReference>
<protein>
    <submittedName>
        <fullName evidence="2">SET domain-containing protein</fullName>
    </submittedName>
</protein>
<comment type="caution">
    <text evidence="2">The sequence shown here is derived from an EMBL/GenBank/DDBJ whole genome shotgun (WGS) entry which is preliminary data.</text>
</comment>
<dbReference type="Pfam" id="PF00856">
    <property type="entry name" value="SET"/>
    <property type="match status" value="1"/>
</dbReference>
<sequence length="74" mass="7854">MDLVNHAGPPAPGAPNCCVQLSPDNSSLLLQPVRDIAAGEEVTIDYGARDMVDWAADYGVIWQHTARKGRPAGP</sequence>
<evidence type="ECO:0000313" key="3">
    <source>
        <dbReference type="Proteomes" id="UP000485058"/>
    </source>
</evidence>
<proteinExistence type="predicted"/>
<dbReference type="AlphaFoldDB" id="A0A699YYS8"/>
<gene>
    <name evidence="2" type="ORF">HaLaN_03174</name>
</gene>
<evidence type="ECO:0000259" key="1">
    <source>
        <dbReference type="PROSITE" id="PS50280"/>
    </source>
</evidence>
<reference evidence="2 3" key="1">
    <citation type="submission" date="2020-02" db="EMBL/GenBank/DDBJ databases">
        <title>Draft genome sequence of Haematococcus lacustris strain NIES-144.</title>
        <authorList>
            <person name="Morimoto D."/>
            <person name="Nakagawa S."/>
            <person name="Yoshida T."/>
            <person name="Sawayama S."/>
        </authorList>
    </citation>
    <scope>NUCLEOTIDE SEQUENCE [LARGE SCALE GENOMIC DNA]</scope>
    <source>
        <strain evidence="2 3">NIES-144</strain>
    </source>
</reference>
<organism evidence="2 3">
    <name type="scientific">Haematococcus lacustris</name>
    <name type="common">Green alga</name>
    <name type="synonym">Haematococcus pluvialis</name>
    <dbReference type="NCBI Taxonomy" id="44745"/>
    <lineage>
        <taxon>Eukaryota</taxon>
        <taxon>Viridiplantae</taxon>
        <taxon>Chlorophyta</taxon>
        <taxon>core chlorophytes</taxon>
        <taxon>Chlorophyceae</taxon>
        <taxon>CS clade</taxon>
        <taxon>Chlamydomonadales</taxon>
        <taxon>Haematococcaceae</taxon>
        <taxon>Haematococcus</taxon>
    </lineage>
</organism>
<dbReference type="Gene3D" id="2.170.270.10">
    <property type="entry name" value="SET domain"/>
    <property type="match status" value="1"/>
</dbReference>
<dbReference type="PROSITE" id="PS50280">
    <property type="entry name" value="SET"/>
    <property type="match status" value="1"/>
</dbReference>
<evidence type="ECO:0000313" key="2">
    <source>
        <dbReference type="EMBL" id="GFH08242.1"/>
    </source>
</evidence>
<dbReference type="SUPFAM" id="SSF82199">
    <property type="entry name" value="SET domain"/>
    <property type="match status" value="1"/>
</dbReference>
<dbReference type="InterPro" id="IPR046341">
    <property type="entry name" value="SET_dom_sf"/>
</dbReference>
<name>A0A699YYS8_HAELA</name>